<gene>
    <name evidence="2" type="ORF">Pmani_019849</name>
</gene>
<evidence type="ECO:0000313" key="2">
    <source>
        <dbReference type="EMBL" id="KAK4308453.1"/>
    </source>
</evidence>
<dbReference type="Proteomes" id="UP001292094">
    <property type="component" value="Unassembled WGS sequence"/>
</dbReference>
<evidence type="ECO:0000256" key="1">
    <source>
        <dbReference type="SAM" id="MobiDB-lite"/>
    </source>
</evidence>
<feature type="compositionally biased region" description="Basic and acidic residues" evidence="1">
    <location>
        <begin position="47"/>
        <end position="56"/>
    </location>
</feature>
<proteinExistence type="predicted"/>
<sequence>MEGGRKERRGGEVGRRIDGGNEERRGGVMGELMEGRKQGFGGGWSDGGREGEKERPHTYLLISTSGTLISPIHLYLTPTPSSPPSTPHTSPLAHQI</sequence>
<feature type="region of interest" description="Disordered" evidence="1">
    <location>
        <begin position="75"/>
        <end position="96"/>
    </location>
</feature>
<feature type="compositionally biased region" description="Basic and acidic residues" evidence="1">
    <location>
        <begin position="9"/>
        <end position="26"/>
    </location>
</feature>
<keyword evidence="3" id="KW-1185">Reference proteome</keyword>
<organism evidence="2 3">
    <name type="scientific">Petrolisthes manimaculis</name>
    <dbReference type="NCBI Taxonomy" id="1843537"/>
    <lineage>
        <taxon>Eukaryota</taxon>
        <taxon>Metazoa</taxon>
        <taxon>Ecdysozoa</taxon>
        <taxon>Arthropoda</taxon>
        <taxon>Crustacea</taxon>
        <taxon>Multicrustacea</taxon>
        <taxon>Malacostraca</taxon>
        <taxon>Eumalacostraca</taxon>
        <taxon>Eucarida</taxon>
        <taxon>Decapoda</taxon>
        <taxon>Pleocyemata</taxon>
        <taxon>Anomura</taxon>
        <taxon>Galatheoidea</taxon>
        <taxon>Porcellanidae</taxon>
        <taxon>Petrolisthes</taxon>
    </lineage>
</organism>
<dbReference type="EMBL" id="JAWZYT010001890">
    <property type="protein sequence ID" value="KAK4308453.1"/>
    <property type="molecule type" value="Genomic_DNA"/>
</dbReference>
<dbReference type="AlphaFoldDB" id="A0AAE1PI39"/>
<accession>A0AAE1PI39</accession>
<name>A0AAE1PI39_9EUCA</name>
<feature type="region of interest" description="Disordered" evidence="1">
    <location>
        <begin position="1"/>
        <end position="56"/>
    </location>
</feature>
<feature type="compositionally biased region" description="Low complexity" evidence="1">
    <location>
        <begin position="87"/>
        <end position="96"/>
    </location>
</feature>
<comment type="caution">
    <text evidence="2">The sequence shown here is derived from an EMBL/GenBank/DDBJ whole genome shotgun (WGS) entry which is preliminary data.</text>
</comment>
<evidence type="ECO:0000313" key="3">
    <source>
        <dbReference type="Proteomes" id="UP001292094"/>
    </source>
</evidence>
<reference evidence="2" key="1">
    <citation type="submission" date="2023-11" db="EMBL/GenBank/DDBJ databases">
        <title>Genome assemblies of two species of porcelain crab, Petrolisthes cinctipes and Petrolisthes manimaculis (Anomura: Porcellanidae).</title>
        <authorList>
            <person name="Angst P."/>
        </authorList>
    </citation>
    <scope>NUCLEOTIDE SEQUENCE</scope>
    <source>
        <strain evidence="2">PB745_02</strain>
        <tissue evidence="2">Gill</tissue>
    </source>
</reference>
<protein>
    <submittedName>
        <fullName evidence="2">Uncharacterized protein</fullName>
    </submittedName>
</protein>